<dbReference type="InterPro" id="IPR023631">
    <property type="entry name" value="Amidase_dom"/>
</dbReference>
<dbReference type="Pfam" id="PF01425">
    <property type="entry name" value="Amidase"/>
    <property type="match status" value="1"/>
</dbReference>
<comment type="caution">
    <text evidence="4">The sequence shown here is derived from an EMBL/GenBank/DDBJ whole genome shotgun (WGS) entry which is preliminary data.</text>
</comment>
<dbReference type="PANTHER" id="PTHR46072:SF4">
    <property type="entry name" value="AMIDASE C550.07-RELATED"/>
    <property type="match status" value="1"/>
</dbReference>
<feature type="domain" description="Amidase" evidence="3">
    <location>
        <begin position="230"/>
        <end position="680"/>
    </location>
</feature>
<gene>
    <name evidence="4" type="ORF">QBC35DRAFT_508617</name>
</gene>
<accession>A0AAN6WJT2</accession>
<keyword evidence="5" id="KW-1185">Reference proteome</keyword>
<dbReference type="PANTHER" id="PTHR46072">
    <property type="entry name" value="AMIDASE-RELATED-RELATED"/>
    <property type="match status" value="1"/>
</dbReference>
<evidence type="ECO:0000256" key="1">
    <source>
        <dbReference type="ARBA" id="ARBA00009199"/>
    </source>
</evidence>
<sequence length="694" mass="76274">MHSTDQVRRWSDRSHSWAANHLRGIFTTVTPVARWEHIFYLIIKNTKAGNYSISLDYTTTPLTNMKTCQVSNQWAKPVKPHRDKDVASPGEVSLNIFTPHHPHQLSLTAPSSCDDINRAHQALSGPCLSAFHPSQVSTMAKLPVVEVLPLPQGTREYEALRQSIVDSLADSIPESLRLPESLIKNPPKNVTAIPRECGLLTSEEIDITETYTAVQLAAAIASKQLTSVAVVTAFAKRAAIAHQLTTCLVEFFMDEAIARAKELDDYLEKNGKTVGPLHGVPVSVKEHMPIKGHYSALGFLDTRKLDDKDCQMIATLRAAGAVFYVKTNQPQGIMHLESVAPLGRVLNPHNINLSSGGSTGGEAALLATRGSVLGIGTDIGGSIRGPAGFCGIYGFKATSYTLPQKDFLVGGFAAELNVLCSTGPMCNSLEDMDLFVSILKASKPWLEDPALIPLPWTGLSTPTPKPLKIGIMFHDGHIIPQPPVTRALNWAKSQLKASGNFEVKIFAPFGAKEAMTNIRKAYWPDGGRAVKEHCAKTGEPIFPLTQWVLKDAESDVDVGTEGLLDMRVKRDIFRHQYVEHWNKQDVDVLLCPMFVGPACEHETAFYWNYTAFFNYVDYPGVVFPTPIKAGKKGEEDYAEADKTPLSPEDQHVRDLWAKGDFEGAPIDLQLVARKYHDNDLFGALAQLKDVLQLP</sequence>
<dbReference type="Proteomes" id="UP001302126">
    <property type="component" value="Unassembled WGS sequence"/>
</dbReference>
<evidence type="ECO:0000313" key="5">
    <source>
        <dbReference type="Proteomes" id="UP001302126"/>
    </source>
</evidence>
<comment type="similarity">
    <text evidence="1">Belongs to the amidase family.</text>
</comment>
<keyword evidence="2" id="KW-0378">Hydrolase</keyword>
<dbReference type="InterPro" id="IPR036928">
    <property type="entry name" value="AS_sf"/>
</dbReference>
<evidence type="ECO:0000256" key="2">
    <source>
        <dbReference type="ARBA" id="ARBA00022801"/>
    </source>
</evidence>
<dbReference type="AlphaFoldDB" id="A0AAN6WJT2"/>
<dbReference type="SUPFAM" id="SSF75304">
    <property type="entry name" value="Amidase signature (AS) enzymes"/>
    <property type="match status" value="1"/>
</dbReference>
<dbReference type="Gene3D" id="3.90.1300.10">
    <property type="entry name" value="Amidase signature (AS) domain"/>
    <property type="match status" value="1"/>
</dbReference>
<organism evidence="4 5">
    <name type="scientific">Podospora australis</name>
    <dbReference type="NCBI Taxonomy" id="1536484"/>
    <lineage>
        <taxon>Eukaryota</taxon>
        <taxon>Fungi</taxon>
        <taxon>Dikarya</taxon>
        <taxon>Ascomycota</taxon>
        <taxon>Pezizomycotina</taxon>
        <taxon>Sordariomycetes</taxon>
        <taxon>Sordariomycetidae</taxon>
        <taxon>Sordariales</taxon>
        <taxon>Podosporaceae</taxon>
        <taxon>Podospora</taxon>
    </lineage>
</organism>
<name>A0AAN6WJT2_9PEZI</name>
<evidence type="ECO:0000259" key="3">
    <source>
        <dbReference type="Pfam" id="PF01425"/>
    </source>
</evidence>
<dbReference type="GO" id="GO:0016787">
    <property type="term" value="F:hydrolase activity"/>
    <property type="evidence" value="ECO:0007669"/>
    <property type="project" value="UniProtKB-KW"/>
</dbReference>
<reference evidence="4" key="1">
    <citation type="journal article" date="2023" name="Mol. Phylogenet. Evol.">
        <title>Genome-scale phylogeny and comparative genomics of the fungal order Sordariales.</title>
        <authorList>
            <person name="Hensen N."/>
            <person name="Bonometti L."/>
            <person name="Westerberg I."/>
            <person name="Brannstrom I.O."/>
            <person name="Guillou S."/>
            <person name="Cros-Aarteil S."/>
            <person name="Calhoun S."/>
            <person name="Haridas S."/>
            <person name="Kuo A."/>
            <person name="Mondo S."/>
            <person name="Pangilinan J."/>
            <person name="Riley R."/>
            <person name="LaButti K."/>
            <person name="Andreopoulos B."/>
            <person name="Lipzen A."/>
            <person name="Chen C."/>
            <person name="Yan M."/>
            <person name="Daum C."/>
            <person name="Ng V."/>
            <person name="Clum A."/>
            <person name="Steindorff A."/>
            <person name="Ohm R.A."/>
            <person name="Martin F."/>
            <person name="Silar P."/>
            <person name="Natvig D.O."/>
            <person name="Lalanne C."/>
            <person name="Gautier V."/>
            <person name="Ament-Velasquez S.L."/>
            <person name="Kruys A."/>
            <person name="Hutchinson M.I."/>
            <person name="Powell A.J."/>
            <person name="Barry K."/>
            <person name="Miller A.N."/>
            <person name="Grigoriev I.V."/>
            <person name="Debuchy R."/>
            <person name="Gladieux P."/>
            <person name="Hiltunen Thoren M."/>
            <person name="Johannesson H."/>
        </authorList>
    </citation>
    <scope>NUCLEOTIDE SEQUENCE</scope>
    <source>
        <strain evidence="4">PSN309</strain>
    </source>
</reference>
<protein>
    <submittedName>
        <fullName evidence="4">Amidase signature domain-containing protein</fullName>
    </submittedName>
</protein>
<evidence type="ECO:0000313" key="4">
    <source>
        <dbReference type="EMBL" id="KAK4183146.1"/>
    </source>
</evidence>
<dbReference type="EMBL" id="MU864573">
    <property type="protein sequence ID" value="KAK4183146.1"/>
    <property type="molecule type" value="Genomic_DNA"/>
</dbReference>
<reference evidence="4" key="2">
    <citation type="submission" date="2023-05" db="EMBL/GenBank/DDBJ databases">
        <authorList>
            <consortium name="Lawrence Berkeley National Laboratory"/>
            <person name="Steindorff A."/>
            <person name="Hensen N."/>
            <person name="Bonometti L."/>
            <person name="Westerberg I."/>
            <person name="Brannstrom I.O."/>
            <person name="Guillou S."/>
            <person name="Cros-Aarteil S."/>
            <person name="Calhoun S."/>
            <person name="Haridas S."/>
            <person name="Kuo A."/>
            <person name="Mondo S."/>
            <person name="Pangilinan J."/>
            <person name="Riley R."/>
            <person name="Labutti K."/>
            <person name="Andreopoulos B."/>
            <person name="Lipzen A."/>
            <person name="Chen C."/>
            <person name="Yanf M."/>
            <person name="Daum C."/>
            <person name="Ng V."/>
            <person name="Clum A."/>
            <person name="Ohm R."/>
            <person name="Martin F."/>
            <person name="Silar P."/>
            <person name="Natvig D."/>
            <person name="Lalanne C."/>
            <person name="Gautier V."/>
            <person name="Ament-Velasquez S.L."/>
            <person name="Kruys A."/>
            <person name="Hutchinson M.I."/>
            <person name="Powell A.J."/>
            <person name="Barry K."/>
            <person name="Miller A.N."/>
            <person name="Grigoriev I.V."/>
            <person name="Debuchy R."/>
            <person name="Gladieux P."/>
            <person name="Thoren M.H."/>
            <person name="Johannesson H."/>
        </authorList>
    </citation>
    <scope>NUCLEOTIDE SEQUENCE</scope>
    <source>
        <strain evidence="4">PSN309</strain>
    </source>
</reference>
<proteinExistence type="inferred from homology"/>